<evidence type="ECO:0000256" key="3">
    <source>
        <dbReference type="ARBA" id="ARBA00020129"/>
    </source>
</evidence>
<dbReference type="GO" id="GO:0010181">
    <property type="term" value="F:FMN binding"/>
    <property type="evidence" value="ECO:0007669"/>
    <property type="project" value="InterPro"/>
</dbReference>
<evidence type="ECO:0000313" key="6">
    <source>
        <dbReference type="EMBL" id="SQB63320.1"/>
    </source>
</evidence>
<organism evidence="6 7">
    <name type="scientific">Mobiluncus curtisii</name>
    <dbReference type="NCBI Taxonomy" id="2051"/>
    <lineage>
        <taxon>Bacteria</taxon>
        <taxon>Bacillati</taxon>
        <taxon>Actinomycetota</taxon>
        <taxon>Actinomycetes</taxon>
        <taxon>Actinomycetales</taxon>
        <taxon>Actinomycetaceae</taxon>
        <taxon>Mobiluncus</taxon>
    </lineage>
</organism>
<dbReference type="EMBL" id="JABCUI010000001">
    <property type="protein sequence ID" value="NMW86217.1"/>
    <property type="molecule type" value="Genomic_DNA"/>
</dbReference>
<reference evidence="5 8" key="2">
    <citation type="submission" date="2020-04" db="EMBL/GenBank/DDBJ databases">
        <title>Antimicrobial susceptibility and clonality of vaginal-derived multi-drug resistant Mobiluncus isolates in China.</title>
        <authorList>
            <person name="Zhang X."/>
        </authorList>
    </citation>
    <scope>NUCLEOTIDE SEQUENCE [LARGE SCALE GENOMIC DNA]</scope>
    <source>
        <strain evidence="5 8">19</strain>
    </source>
</reference>
<dbReference type="PIRSF" id="PIRSF005087">
    <property type="entry name" value="NrdI"/>
    <property type="match status" value="1"/>
</dbReference>
<dbReference type="SUPFAM" id="SSF52218">
    <property type="entry name" value="Flavoproteins"/>
    <property type="match status" value="1"/>
</dbReference>
<dbReference type="EMBL" id="UASJ01000001">
    <property type="protein sequence ID" value="SQB63320.1"/>
    <property type="molecule type" value="Genomic_DNA"/>
</dbReference>
<evidence type="ECO:0000256" key="4">
    <source>
        <dbReference type="HAMAP-Rule" id="MF_00128"/>
    </source>
</evidence>
<evidence type="ECO:0000256" key="1">
    <source>
        <dbReference type="ARBA" id="ARBA00003999"/>
    </source>
</evidence>
<gene>
    <name evidence="4 6" type="primary">nrdI</name>
    <name evidence="5" type="ORF">HHJ67_00360</name>
    <name evidence="6" type="ORF">NCTC11820_00086</name>
</gene>
<dbReference type="InterPro" id="IPR020852">
    <property type="entry name" value="RNR_Ib_NrdI_bac"/>
</dbReference>
<evidence type="ECO:0000256" key="2">
    <source>
        <dbReference type="ARBA" id="ARBA00009942"/>
    </source>
</evidence>
<dbReference type="GeneID" id="55564762"/>
<dbReference type="InterPro" id="IPR004465">
    <property type="entry name" value="RNR_NrdI"/>
</dbReference>
<dbReference type="RefSeq" id="WP_004007891.1">
    <property type="nucleotide sequence ID" value="NZ_CAMUDJ010000001.1"/>
</dbReference>
<dbReference type="PANTHER" id="PTHR37297:SF1">
    <property type="entry name" value="PROTEIN NRDI"/>
    <property type="match status" value="1"/>
</dbReference>
<evidence type="ECO:0000313" key="8">
    <source>
        <dbReference type="Proteomes" id="UP000553981"/>
    </source>
</evidence>
<dbReference type="Gene3D" id="3.40.50.360">
    <property type="match status" value="1"/>
</dbReference>
<dbReference type="PANTHER" id="PTHR37297">
    <property type="entry name" value="PROTEIN NRDI"/>
    <property type="match status" value="1"/>
</dbReference>
<comment type="similarity">
    <text evidence="2 4">Belongs to the NrdI family.</text>
</comment>
<evidence type="ECO:0000313" key="5">
    <source>
        <dbReference type="EMBL" id="NMW86217.1"/>
    </source>
</evidence>
<comment type="function">
    <text evidence="1 4">Probably involved in ribonucleotide reductase function.</text>
</comment>
<dbReference type="NCBIfam" id="TIGR00333">
    <property type="entry name" value="nrdI"/>
    <property type="match status" value="1"/>
</dbReference>
<protein>
    <recommendedName>
        <fullName evidence="3 4">Protein NrdI</fullName>
    </recommendedName>
</protein>
<evidence type="ECO:0000313" key="7">
    <source>
        <dbReference type="Proteomes" id="UP000250245"/>
    </source>
</evidence>
<dbReference type="AlphaFoldDB" id="A0A2X3ANF0"/>
<sequence>MGLLVYFSSATENTKRFVERVGVPALRIPIRPGTEPLLVDEEYVLMVPSYGGGDISKAVPKQVIKFLNIEHNRNLCRGVISSGNTNFGEAYCIAGKVLSNKLKVPFLYKFELLGTPEDVTAVRKGLEEFWANLHSQQADLDSPASPES</sequence>
<name>A0A2X3ANF0_9ACTO</name>
<reference evidence="6 7" key="1">
    <citation type="submission" date="2018-06" db="EMBL/GenBank/DDBJ databases">
        <authorList>
            <consortium name="Pathogen Informatics"/>
            <person name="Doyle S."/>
        </authorList>
    </citation>
    <scope>NUCLEOTIDE SEQUENCE [LARGE SCALE GENOMIC DNA]</scope>
    <source>
        <strain evidence="6 7">NCTC11820</strain>
    </source>
</reference>
<dbReference type="InterPro" id="IPR029039">
    <property type="entry name" value="Flavoprotein-like_sf"/>
</dbReference>
<proteinExistence type="inferred from homology"/>
<dbReference type="Proteomes" id="UP000250245">
    <property type="component" value="Unassembled WGS sequence"/>
</dbReference>
<dbReference type="HAMAP" id="MF_00128">
    <property type="entry name" value="NrdI"/>
    <property type="match status" value="1"/>
</dbReference>
<dbReference type="Pfam" id="PF07972">
    <property type="entry name" value="Flavodoxin_NdrI"/>
    <property type="match status" value="1"/>
</dbReference>
<accession>A0A2X3ANF0</accession>
<dbReference type="Proteomes" id="UP000553981">
    <property type="component" value="Unassembled WGS sequence"/>
</dbReference>